<evidence type="ECO:0000313" key="1">
    <source>
        <dbReference type="EMBL" id="CAG9623409.1"/>
    </source>
</evidence>
<dbReference type="RefSeq" id="WP_230504822.1">
    <property type="nucleotide sequence ID" value="NZ_CAKJTJ010000046.1"/>
</dbReference>
<evidence type="ECO:0000313" key="2">
    <source>
        <dbReference type="Proteomes" id="UP000789833"/>
    </source>
</evidence>
<evidence type="ECO:0008006" key="3">
    <source>
        <dbReference type="Google" id="ProtNLM"/>
    </source>
</evidence>
<gene>
    <name evidence="1" type="ORF">BACCIP111883_04220</name>
</gene>
<keyword evidence="2" id="KW-1185">Reference proteome</keyword>
<dbReference type="EMBL" id="CAKJTJ010000046">
    <property type="protein sequence ID" value="CAG9623409.1"/>
    <property type="molecule type" value="Genomic_DNA"/>
</dbReference>
<sequence length="146" mass="16972">MEPIFSLAPNTEEHEVIETFKKHLKSYGALFIGQGNVTEAFKHYCKEYTGYYCIRRISLDIQVFDLDMEIKGTLDAAKDYVSHGGHSWGARDVRIIRRGNDEVILQYMMVDTWSDKEELACAMETWVKNSTGEWRLLRQMVEQLGK</sequence>
<reference evidence="1 2" key="1">
    <citation type="submission" date="2021-10" db="EMBL/GenBank/DDBJ databases">
        <authorList>
            <person name="Criscuolo A."/>
        </authorList>
    </citation>
    <scope>NUCLEOTIDE SEQUENCE [LARGE SCALE GENOMIC DNA]</scope>
    <source>
        <strain evidence="2">CIP 111883</strain>
    </source>
</reference>
<name>A0ABN8ADU5_9BACI</name>
<organism evidence="1 2">
    <name type="scientific">Sutcliffiella rhizosphaerae</name>
    <dbReference type="NCBI Taxonomy" id="2880967"/>
    <lineage>
        <taxon>Bacteria</taxon>
        <taxon>Bacillati</taxon>
        <taxon>Bacillota</taxon>
        <taxon>Bacilli</taxon>
        <taxon>Bacillales</taxon>
        <taxon>Bacillaceae</taxon>
        <taxon>Sutcliffiella</taxon>
    </lineage>
</organism>
<protein>
    <recommendedName>
        <fullName evidence="3">SnoaL-like domain-containing protein</fullName>
    </recommendedName>
</protein>
<comment type="caution">
    <text evidence="1">The sequence shown here is derived from an EMBL/GenBank/DDBJ whole genome shotgun (WGS) entry which is preliminary data.</text>
</comment>
<proteinExistence type="predicted"/>
<accession>A0ABN8ADU5</accession>
<dbReference type="Proteomes" id="UP000789833">
    <property type="component" value="Unassembled WGS sequence"/>
</dbReference>